<protein>
    <submittedName>
        <fullName evidence="2">Uncharacterized protein</fullName>
    </submittedName>
</protein>
<evidence type="ECO:0000313" key="2">
    <source>
        <dbReference type="EMBL" id="KIA96554.1"/>
    </source>
</evidence>
<evidence type="ECO:0000313" key="3">
    <source>
        <dbReference type="Proteomes" id="UP000031246"/>
    </source>
</evidence>
<evidence type="ECO:0000256" key="1">
    <source>
        <dbReference type="SAM" id="MobiDB-lite"/>
    </source>
</evidence>
<dbReference type="EMBL" id="JSYN01000002">
    <property type="protein sequence ID" value="KIA96554.1"/>
    <property type="molecule type" value="Genomic_DNA"/>
</dbReference>
<organism evidence="2 3">
    <name type="scientific">Pedobacter kyungheensis</name>
    <dbReference type="NCBI Taxonomy" id="1069985"/>
    <lineage>
        <taxon>Bacteria</taxon>
        <taxon>Pseudomonadati</taxon>
        <taxon>Bacteroidota</taxon>
        <taxon>Sphingobacteriia</taxon>
        <taxon>Sphingobacteriales</taxon>
        <taxon>Sphingobacteriaceae</taxon>
        <taxon>Pedobacter</taxon>
    </lineage>
</organism>
<reference evidence="2 3" key="1">
    <citation type="submission" date="2014-10" db="EMBL/GenBank/DDBJ databases">
        <title>Pedobacter Kyungheensis.</title>
        <authorList>
            <person name="Anderson B.M."/>
            <person name="Newman J.D."/>
        </authorList>
    </citation>
    <scope>NUCLEOTIDE SEQUENCE [LARGE SCALE GENOMIC DNA]</scope>
    <source>
        <strain evidence="2 3">KACC 16221</strain>
    </source>
</reference>
<dbReference type="Proteomes" id="UP000031246">
    <property type="component" value="Unassembled WGS sequence"/>
</dbReference>
<sequence length="202" mass="22123">MEKDGMNEMLVPGQYQGSDMGTVEKRSGRSNEEADRIFERACRRLLDVNSWGRLAGVSAFQLMDTSGISVDREAREGDYIRIDIPGPATMAGMGYDWVRVEEIKSFEKDGIAGLGMRVRPSAHPVSGNPETAHFLQETATSTFIIRREGNAVSAEEHGRNEVANTSAGNLIDKGRNMVVGLAAKLGLSYPQWKSLVKAFLAD</sequence>
<keyword evidence="3" id="KW-1185">Reference proteome</keyword>
<dbReference type="AlphaFoldDB" id="A0A0C1G8X2"/>
<gene>
    <name evidence="2" type="ORF">OC25_02070</name>
</gene>
<feature type="compositionally biased region" description="Basic and acidic residues" evidence="1">
    <location>
        <begin position="22"/>
        <end position="33"/>
    </location>
</feature>
<name>A0A0C1G8X2_9SPHI</name>
<accession>A0A0C1G8X2</accession>
<dbReference type="OrthoDB" id="947646at2"/>
<proteinExistence type="predicted"/>
<comment type="caution">
    <text evidence="2">The sequence shown here is derived from an EMBL/GenBank/DDBJ whole genome shotgun (WGS) entry which is preliminary data.</text>
</comment>
<feature type="region of interest" description="Disordered" evidence="1">
    <location>
        <begin position="1"/>
        <end position="33"/>
    </location>
</feature>